<keyword evidence="8" id="KW-0408">Iron</keyword>
<accession>A0A0S2C1J4</accession>
<feature type="non-terminal residue" evidence="11">
    <location>
        <position position="171"/>
    </location>
</feature>
<gene>
    <name evidence="11" type="primary">COI</name>
</gene>
<dbReference type="AlphaFoldDB" id="A0A0S2C1J4"/>
<dbReference type="PROSITE" id="PS50855">
    <property type="entry name" value="COX1"/>
    <property type="match status" value="1"/>
</dbReference>
<keyword evidence="8 9" id="KW-0472">Membrane</keyword>
<evidence type="ECO:0000256" key="3">
    <source>
        <dbReference type="ARBA" id="ARBA00009578"/>
    </source>
</evidence>
<dbReference type="EC" id="7.1.1.9" evidence="4 8"/>
<feature type="domain" description="Cytochrome oxidase subunit I profile" evidence="10">
    <location>
        <begin position="1"/>
        <end position="142"/>
    </location>
</feature>
<evidence type="ECO:0000313" key="11">
    <source>
        <dbReference type="EMBL" id="ALN36361.1"/>
    </source>
</evidence>
<dbReference type="GO" id="GO:0015990">
    <property type="term" value="P:electron transport coupled proton transport"/>
    <property type="evidence" value="ECO:0007669"/>
    <property type="project" value="TreeGrafter"/>
</dbReference>
<dbReference type="InterPro" id="IPR000883">
    <property type="entry name" value="Cyt_C_Oxase_1"/>
</dbReference>
<keyword evidence="8" id="KW-0999">Mitochondrion inner membrane</keyword>
<evidence type="ECO:0000256" key="4">
    <source>
        <dbReference type="ARBA" id="ARBA00012949"/>
    </source>
</evidence>
<comment type="function">
    <text evidence="8">Component of the cytochrome c oxidase, the last enzyme in the mitochondrial electron transport chain which drives oxidative phosphorylation. The respiratory chain contains 3 multisubunit complexes succinate dehydrogenase (complex II, CII), ubiquinol-cytochrome c oxidoreductase (cytochrome b-c1 complex, complex III, CIII) and cytochrome c oxidase (complex IV, CIV), that cooperate to transfer electrons derived from NADH and succinate to molecular oxygen, creating an electrochemical gradient over the inner membrane that drives transmembrane transport and the ATP synthase. Cytochrome c oxidase is the component of the respiratory chain that catalyzes the reduction of oxygen to water. Electrons originating from reduced cytochrome c in the intermembrane space (IMS) are transferred via the dinuclear copper A center (CU(A)) of subunit 2 and heme A of subunit 1 to the active site in subunit 1, a binuclear center (BNC) formed by heme A3 and copper B (CU(B)). The BNC reduces molecular oxygen to 2 water molecules using 4 electrons from cytochrome c in the IMS and 4 protons from the mitochondrial matrix.</text>
</comment>
<evidence type="ECO:0000256" key="2">
    <source>
        <dbReference type="ARBA" id="ARBA00004673"/>
    </source>
</evidence>
<keyword evidence="6 8" id="KW-0186">Copper</keyword>
<keyword evidence="8 11" id="KW-0496">Mitochondrion</keyword>
<keyword evidence="8" id="KW-0249">Electron transport</keyword>
<dbReference type="PANTHER" id="PTHR10422">
    <property type="entry name" value="CYTOCHROME C OXIDASE SUBUNIT 1"/>
    <property type="match status" value="1"/>
</dbReference>
<keyword evidence="7" id="KW-0915">Sodium</keyword>
<geneLocation type="mitochondrion" evidence="11"/>
<comment type="subcellular location">
    <subcellularLocation>
        <location evidence="8">Mitochondrion inner membrane</location>
        <topology evidence="8">Multi-pass membrane protein</topology>
    </subcellularLocation>
</comment>
<keyword evidence="9" id="KW-1133">Transmembrane helix</keyword>
<comment type="cofactor">
    <cofactor evidence="1">
        <name>heme</name>
        <dbReference type="ChEBI" id="CHEBI:30413"/>
    </cofactor>
</comment>
<protein>
    <recommendedName>
        <fullName evidence="5 8">Cytochrome c oxidase subunit 1</fullName>
        <ecNumber evidence="4 8">7.1.1.9</ecNumber>
    </recommendedName>
</protein>
<proteinExistence type="inferred from homology"/>
<evidence type="ECO:0000256" key="6">
    <source>
        <dbReference type="ARBA" id="ARBA00023008"/>
    </source>
</evidence>
<feature type="non-terminal residue" evidence="11">
    <location>
        <position position="1"/>
    </location>
</feature>
<dbReference type="Gene3D" id="1.20.210.10">
    <property type="entry name" value="Cytochrome c oxidase-like, subunit I domain"/>
    <property type="match status" value="1"/>
</dbReference>
<name>A0A0S2C1J4_9ASCI</name>
<dbReference type="SUPFAM" id="SSF81442">
    <property type="entry name" value="Cytochrome c oxidase subunit I-like"/>
    <property type="match status" value="1"/>
</dbReference>
<feature type="transmembrane region" description="Helical" evidence="9">
    <location>
        <begin position="124"/>
        <end position="146"/>
    </location>
</feature>
<evidence type="ECO:0000259" key="10">
    <source>
        <dbReference type="PROSITE" id="PS50855"/>
    </source>
</evidence>
<evidence type="ECO:0000256" key="8">
    <source>
        <dbReference type="RuleBase" id="RU000369"/>
    </source>
</evidence>
<dbReference type="GO" id="GO:0046872">
    <property type="term" value="F:metal ion binding"/>
    <property type="evidence" value="ECO:0007669"/>
    <property type="project" value="UniProtKB-KW"/>
</dbReference>
<keyword evidence="8" id="KW-0349">Heme</keyword>
<dbReference type="GO" id="GO:0005743">
    <property type="term" value="C:mitochondrial inner membrane"/>
    <property type="evidence" value="ECO:0007669"/>
    <property type="project" value="UniProtKB-SubCell"/>
</dbReference>
<dbReference type="PRINTS" id="PR01165">
    <property type="entry name" value="CYCOXIDASEI"/>
</dbReference>
<dbReference type="Pfam" id="PF00115">
    <property type="entry name" value="COX1"/>
    <property type="match status" value="1"/>
</dbReference>
<keyword evidence="8" id="KW-0679">Respiratory chain</keyword>
<dbReference type="PANTHER" id="PTHR10422:SF18">
    <property type="entry name" value="CYTOCHROME C OXIDASE SUBUNIT 1"/>
    <property type="match status" value="1"/>
</dbReference>
<evidence type="ECO:0000256" key="9">
    <source>
        <dbReference type="SAM" id="Phobius"/>
    </source>
</evidence>
<sequence length="171" mass="18882">EFIRGSEPATGEMLFQPKGRPGALLGKDQLYNTIVTAHAFLKIFFLVMPYPFGGFGNWFIPLMLGAPEMTFPPLMKFWLLPASLTLIIMKASMEKGMGTGWKGYPPLASIGHGGPPRNLSIFSLPLAGVSSILGAVFITTVLTYALKYTLNESLYLFDLGSQPSFFYYPYH</sequence>
<reference evidence="11" key="1">
    <citation type="submission" date="2015-05" db="EMBL/GenBank/DDBJ databases">
        <title>DNA barcoding of Rhodosoma turcicum, Gulf of Mannar, India.</title>
        <authorList>
            <person name="Jaffar Ali A.H."/>
        </authorList>
    </citation>
    <scope>NUCLEOTIDE SEQUENCE</scope>
</reference>
<evidence type="ECO:0000256" key="5">
    <source>
        <dbReference type="ARBA" id="ARBA00015947"/>
    </source>
</evidence>
<dbReference type="GO" id="GO:0020037">
    <property type="term" value="F:heme binding"/>
    <property type="evidence" value="ECO:0007669"/>
    <property type="project" value="InterPro"/>
</dbReference>
<keyword evidence="8" id="KW-0479">Metal-binding</keyword>
<organism evidence="11">
    <name type="scientific">Rhodosoma turcicum</name>
    <dbReference type="NCBI Taxonomy" id="1256665"/>
    <lineage>
        <taxon>Eukaryota</taxon>
        <taxon>Metazoa</taxon>
        <taxon>Chordata</taxon>
        <taxon>Tunicata</taxon>
        <taxon>Ascidiacea</taxon>
        <taxon>Phlebobranchia</taxon>
        <taxon>Corellidae</taxon>
        <taxon>Rhodosoma</taxon>
    </lineage>
</organism>
<dbReference type="InterPro" id="IPR036927">
    <property type="entry name" value="Cyt_c_oxase-like_su1_sf"/>
</dbReference>
<evidence type="ECO:0000256" key="7">
    <source>
        <dbReference type="ARBA" id="ARBA00023053"/>
    </source>
</evidence>
<dbReference type="EMBL" id="KR815821">
    <property type="protein sequence ID" value="ALN36361.1"/>
    <property type="molecule type" value="Genomic_DNA"/>
</dbReference>
<keyword evidence="8 9" id="KW-0812">Transmembrane</keyword>
<comment type="pathway">
    <text evidence="2 8">Energy metabolism; oxidative phosphorylation.</text>
</comment>
<comment type="catalytic activity">
    <reaction evidence="8">
        <text>4 Fe(II)-[cytochrome c] + O2 + 8 H(+)(in) = 4 Fe(III)-[cytochrome c] + 2 H2O + 4 H(+)(out)</text>
        <dbReference type="Rhea" id="RHEA:11436"/>
        <dbReference type="Rhea" id="RHEA-COMP:10350"/>
        <dbReference type="Rhea" id="RHEA-COMP:14399"/>
        <dbReference type="ChEBI" id="CHEBI:15377"/>
        <dbReference type="ChEBI" id="CHEBI:15378"/>
        <dbReference type="ChEBI" id="CHEBI:15379"/>
        <dbReference type="ChEBI" id="CHEBI:29033"/>
        <dbReference type="ChEBI" id="CHEBI:29034"/>
        <dbReference type="EC" id="7.1.1.9"/>
    </reaction>
</comment>
<dbReference type="InterPro" id="IPR023616">
    <property type="entry name" value="Cyt_c_oxase-like_su1_dom"/>
</dbReference>
<keyword evidence="8" id="KW-0813">Transport</keyword>
<dbReference type="GO" id="GO:0006123">
    <property type="term" value="P:mitochondrial electron transport, cytochrome c to oxygen"/>
    <property type="evidence" value="ECO:0007669"/>
    <property type="project" value="TreeGrafter"/>
</dbReference>
<comment type="similarity">
    <text evidence="3 8">Belongs to the heme-copper respiratory oxidase family.</text>
</comment>
<dbReference type="GO" id="GO:0004129">
    <property type="term" value="F:cytochrome-c oxidase activity"/>
    <property type="evidence" value="ECO:0007669"/>
    <property type="project" value="UniProtKB-EC"/>
</dbReference>
<evidence type="ECO:0000256" key="1">
    <source>
        <dbReference type="ARBA" id="ARBA00001971"/>
    </source>
</evidence>
<dbReference type="UniPathway" id="UPA00705"/>